<feature type="transmembrane region" description="Helical" evidence="1">
    <location>
        <begin position="48"/>
        <end position="73"/>
    </location>
</feature>
<evidence type="ECO:0000313" key="2">
    <source>
        <dbReference type="EMBL" id="CAA7389974.1"/>
    </source>
</evidence>
<dbReference type="Proteomes" id="UP000445309">
    <property type="component" value="Unassembled WGS sequence"/>
</dbReference>
<keyword evidence="1" id="KW-0472">Membrane</keyword>
<sequence length="90" mass="10885">MVCNFIFQNIIFIILIFLYIFFVLDFRFRKTDFNYKKYVKKRKKQSSLSWLMDVNGWQAAIFALIFTIVYFFLKRGVLTDILSIFGIKLC</sequence>
<organism evidence="2 3">
    <name type="scientific">Chryseobacterium fistulae</name>
    <dbReference type="NCBI Taxonomy" id="2675058"/>
    <lineage>
        <taxon>Bacteria</taxon>
        <taxon>Pseudomonadati</taxon>
        <taxon>Bacteroidota</taxon>
        <taxon>Flavobacteriia</taxon>
        <taxon>Flavobacteriales</taxon>
        <taxon>Weeksellaceae</taxon>
        <taxon>Chryseobacterium group</taxon>
        <taxon>Chryseobacterium</taxon>
    </lineage>
</organism>
<name>A0A6N4XRY7_9FLAO</name>
<reference evidence="2 3" key="1">
    <citation type="submission" date="2020-01" db="EMBL/GenBank/DDBJ databases">
        <authorList>
            <person name="Rodrigo-Torres L."/>
            <person name="Arahal R. D."/>
            <person name="Lucena T."/>
        </authorList>
    </citation>
    <scope>NUCLEOTIDE SEQUENCE [LARGE SCALE GENOMIC DNA]</scope>
    <source>
        <strain evidence="2 3">CECT 9393</strain>
    </source>
</reference>
<gene>
    <name evidence="2" type="ORF">CHRY9393_02270</name>
</gene>
<evidence type="ECO:0000313" key="3">
    <source>
        <dbReference type="Proteomes" id="UP000445309"/>
    </source>
</evidence>
<keyword evidence="1" id="KW-1133">Transmembrane helix</keyword>
<protein>
    <submittedName>
        <fullName evidence="2">Uncharacterized protein</fullName>
    </submittedName>
</protein>
<feature type="transmembrane region" description="Helical" evidence="1">
    <location>
        <begin position="6"/>
        <end position="28"/>
    </location>
</feature>
<keyword evidence="1" id="KW-0812">Transmembrane</keyword>
<keyword evidence="3" id="KW-1185">Reference proteome</keyword>
<dbReference type="AlphaFoldDB" id="A0A6N4XRY7"/>
<proteinExistence type="predicted"/>
<dbReference type="EMBL" id="CACVBY010000052">
    <property type="protein sequence ID" value="CAA7389974.1"/>
    <property type="molecule type" value="Genomic_DNA"/>
</dbReference>
<accession>A0A6N4XRY7</accession>
<evidence type="ECO:0000256" key="1">
    <source>
        <dbReference type="SAM" id="Phobius"/>
    </source>
</evidence>